<dbReference type="EMBL" id="JAACJL010000058">
    <property type="protein sequence ID" value="KAF4610478.1"/>
    <property type="molecule type" value="Genomic_DNA"/>
</dbReference>
<evidence type="ECO:0000313" key="4">
    <source>
        <dbReference type="EMBL" id="KAF4610478.1"/>
    </source>
</evidence>
<evidence type="ECO:0000259" key="3">
    <source>
        <dbReference type="Pfam" id="PF07687"/>
    </source>
</evidence>
<reference evidence="4 5" key="1">
    <citation type="submission" date="2019-12" db="EMBL/GenBank/DDBJ databases">
        <authorList>
            <person name="Floudas D."/>
            <person name="Bentzer J."/>
            <person name="Ahren D."/>
            <person name="Johansson T."/>
            <person name="Persson P."/>
            <person name="Tunlid A."/>
        </authorList>
    </citation>
    <scope>NUCLEOTIDE SEQUENCE [LARGE SCALE GENOMIC DNA]</scope>
    <source>
        <strain evidence="4 5">CBS 102.39</strain>
    </source>
</reference>
<dbReference type="Pfam" id="PF07687">
    <property type="entry name" value="M20_dimer"/>
    <property type="match status" value="1"/>
</dbReference>
<sequence>MADEIQAGCFGRLFRRKAAPRQCVEFVPPVGKPTSKHTSTEKPRDEEETDDVHYFSPCCDFSYGPAREWWSAQDSLPPYTSELSISSCDDKDIAYVIEKKLDEANSGLRQLSLEIHDNPELMFQERYAHDILTKYMSDNGFKVTKHYLGLETAWRAEYTQGVGGRVIGVNSEMDALPGIGHACGHNLIAIAGVGVAIALRAALRAQPHVSGTVVLLGTPAEEGGGGKAILLERGAYKGMDICIMCHPSPGAPRTTSVGSSNAMQSLKVEYFGHSAHAGSAPWEGTNALDAAFIAYSSISMLRQQMKPDHRVHGIVEGKNWAANVIPDYAHMRWIARAPTSADLIPFVKRVQNCLQAAALATGCKIKLTPEYTYFDLHQNPVLAQGFADIVGSRYGLATTTQNTSASTDFGNVTYALPALHPAFAIPTQPNGGNHTAAFADAARGEAAHEAVMTVTKGLALTGYRVLTDSQFFSRVQASFEQSKLTKDIPDL</sequence>
<dbReference type="GO" id="GO:0016805">
    <property type="term" value="F:dipeptidase activity"/>
    <property type="evidence" value="ECO:0007669"/>
    <property type="project" value="TreeGrafter"/>
</dbReference>
<dbReference type="CDD" id="cd05672">
    <property type="entry name" value="M20_ACY1L2-like"/>
    <property type="match status" value="1"/>
</dbReference>
<gene>
    <name evidence="4" type="ORF">D9613_006943</name>
</gene>
<dbReference type="InterPro" id="IPR017439">
    <property type="entry name" value="Amidohydrolase"/>
</dbReference>
<name>A0A8H4QGD6_9AGAR</name>
<dbReference type="Gene3D" id="3.40.630.10">
    <property type="entry name" value="Zn peptidases"/>
    <property type="match status" value="1"/>
</dbReference>
<feature type="domain" description="Peptidase M20 dimerisation" evidence="3">
    <location>
        <begin position="265"/>
        <end position="358"/>
    </location>
</feature>
<dbReference type="InterPro" id="IPR052030">
    <property type="entry name" value="Peptidase_M20/M20A_hydrolases"/>
</dbReference>
<feature type="region of interest" description="Disordered" evidence="2">
    <location>
        <begin position="27"/>
        <end position="50"/>
    </location>
</feature>
<dbReference type="SUPFAM" id="SSF53187">
    <property type="entry name" value="Zn-dependent exopeptidases"/>
    <property type="match status" value="1"/>
</dbReference>
<dbReference type="Gene3D" id="3.30.70.360">
    <property type="match status" value="1"/>
</dbReference>
<dbReference type="Pfam" id="PF01546">
    <property type="entry name" value="Peptidase_M20"/>
    <property type="match status" value="1"/>
</dbReference>
<evidence type="ECO:0000256" key="2">
    <source>
        <dbReference type="SAM" id="MobiDB-lite"/>
    </source>
</evidence>
<dbReference type="PANTHER" id="PTHR30575">
    <property type="entry name" value="PEPTIDASE M20"/>
    <property type="match status" value="1"/>
</dbReference>
<dbReference type="InterPro" id="IPR011650">
    <property type="entry name" value="Peptidase_M20_dimer"/>
</dbReference>
<accession>A0A8H4QGD6</accession>
<dbReference type="FunFam" id="3.30.70.360:FF:000004">
    <property type="entry name" value="Peptidase M20 domain-containing protein 2"/>
    <property type="match status" value="1"/>
</dbReference>
<comment type="similarity">
    <text evidence="1">Belongs to the peptidase M20A family.</text>
</comment>
<dbReference type="InterPro" id="IPR002933">
    <property type="entry name" value="Peptidase_M20"/>
</dbReference>
<dbReference type="SUPFAM" id="SSF55031">
    <property type="entry name" value="Bacterial exopeptidase dimerisation domain"/>
    <property type="match status" value="1"/>
</dbReference>
<keyword evidence="5" id="KW-1185">Reference proteome</keyword>
<organism evidence="4 5">
    <name type="scientific">Agrocybe pediades</name>
    <dbReference type="NCBI Taxonomy" id="84607"/>
    <lineage>
        <taxon>Eukaryota</taxon>
        <taxon>Fungi</taxon>
        <taxon>Dikarya</taxon>
        <taxon>Basidiomycota</taxon>
        <taxon>Agaricomycotina</taxon>
        <taxon>Agaricomycetes</taxon>
        <taxon>Agaricomycetidae</taxon>
        <taxon>Agaricales</taxon>
        <taxon>Agaricineae</taxon>
        <taxon>Strophariaceae</taxon>
        <taxon>Agrocybe</taxon>
    </lineage>
</organism>
<dbReference type="AlphaFoldDB" id="A0A8H4QGD6"/>
<evidence type="ECO:0000313" key="5">
    <source>
        <dbReference type="Proteomes" id="UP000521872"/>
    </source>
</evidence>
<dbReference type="PANTHER" id="PTHR30575:SF0">
    <property type="entry name" value="XAA-ARG DIPEPTIDASE"/>
    <property type="match status" value="1"/>
</dbReference>
<protein>
    <recommendedName>
        <fullName evidence="3">Peptidase M20 dimerisation domain-containing protein</fullName>
    </recommendedName>
</protein>
<dbReference type="InterPro" id="IPR036264">
    <property type="entry name" value="Bact_exopeptidase_dim_dom"/>
</dbReference>
<comment type="caution">
    <text evidence="4">The sequence shown here is derived from an EMBL/GenBank/DDBJ whole genome shotgun (WGS) entry which is preliminary data.</text>
</comment>
<dbReference type="Proteomes" id="UP000521872">
    <property type="component" value="Unassembled WGS sequence"/>
</dbReference>
<proteinExistence type="inferred from homology"/>
<dbReference type="NCBIfam" id="TIGR01891">
    <property type="entry name" value="amidohydrolases"/>
    <property type="match status" value="1"/>
</dbReference>
<evidence type="ECO:0000256" key="1">
    <source>
        <dbReference type="ARBA" id="ARBA00006247"/>
    </source>
</evidence>